<accession>A0A938Y800</accession>
<dbReference type="PROSITE" id="PS00086">
    <property type="entry name" value="CYTOCHROME_P450"/>
    <property type="match status" value="1"/>
</dbReference>
<keyword evidence="2 5" id="KW-0349">Heme</keyword>
<sequence>MSTAVNDKLAGIPEVSTVLDDTDASVPEIIRGTGHLPEMRVDPIRLFHRVREECGDIGRFRLADTDVVLVTGAEGNEAFFRAPDDVLDQAAAYPFMTPIFGKGVVFDASPEERQQMLKNQALRGDMMRGHAQTIEAEIRRMVAGWGEEGEIDLLDFFAELTIYTTSSCLIGKPFRDALDGSFAEIYHRLEHGTDAIAYVDPYADIESFRTRDTAREELVAKVQAIISDRLAKAELLGGAIPKDERDLLDVLIAVGYDAEMVTGIFISMMFAGHHTSSGTASWAMIELLRHPDVMADVVAELDALYAPDADGAAPEVSFQALRSIPVLEAALKETLRLHPPLIILMRKVAEDFELLGHTIPAGTLVASSPRVSNRIEEDFPHADAFEPARYLDPRQEDLQNRWTWIPFGAGKHRCVGNAFAMMQMKAIFSVILRDFAFEPVQPLDSYADDYSKMVIQLAQPARVRYRRRAR</sequence>
<comment type="cofactor">
    <cofactor evidence="5">
        <name>heme</name>
        <dbReference type="ChEBI" id="CHEBI:30413"/>
    </cofactor>
</comment>
<evidence type="ECO:0000256" key="3">
    <source>
        <dbReference type="ARBA" id="ARBA00022723"/>
    </source>
</evidence>
<evidence type="ECO:0000256" key="1">
    <source>
        <dbReference type="ARBA" id="ARBA00010617"/>
    </source>
</evidence>
<dbReference type="InterPro" id="IPR050529">
    <property type="entry name" value="CYP450_sterol_14alpha_dmase"/>
</dbReference>
<dbReference type="AlphaFoldDB" id="A0A938Y800"/>
<keyword evidence="4 5" id="KW-0408">Iron</keyword>
<dbReference type="GO" id="GO:0004497">
    <property type="term" value="F:monooxygenase activity"/>
    <property type="evidence" value="ECO:0007669"/>
    <property type="project" value="UniProtKB-KW"/>
</dbReference>
<organism evidence="7 8">
    <name type="scientific">Nocardioides faecalis</name>
    <dbReference type="NCBI Taxonomy" id="2803858"/>
    <lineage>
        <taxon>Bacteria</taxon>
        <taxon>Bacillati</taxon>
        <taxon>Actinomycetota</taxon>
        <taxon>Actinomycetes</taxon>
        <taxon>Propionibacteriales</taxon>
        <taxon>Nocardioidaceae</taxon>
        <taxon>Nocardioides</taxon>
    </lineage>
</organism>
<dbReference type="Proteomes" id="UP000663791">
    <property type="component" value="Unassembled WGS sequence"/>
</dbReference>
<evidence type="ECO:0000256" key="2">
    <source>
        <dbReference type="ARBA" id="ARBA00022617"/>
    </source>
</evidence>
<dbReference type="Gene3D" id="1.10.630.10">
    <property type="entry name" value="Cytochrome P450"/>
    <property type="match status" value="1"/>
</dbReference>
<dbReference type="GO" id="GO:0016705">
    <property type="term" value="F:oxidoreductase activity, acting on paired donors, with incorporation or reduction of molecular oxygen"/>
    <property type="evidence" value="ECO:0007669"/>
    <property type="project" value="InterPro"/>
</dbReference>
<comment type="caution">
    <text evidence="7">The sequence shown here is derived from an EMBL/GenBank/DDBJ whole genome shotgun (WGS) entry which is preliminary data.</text>
</comment>
<dbReference type="InterPro" id="IPR036396">
    <property type="entry name" value="Cyt_P450_sf"/>
</dbReference>
<evidence type="ECO:0000313" key="7">
    <source>
        <dbReference type="EMBL" id="MBM9460882.1"/>
    </source>
</evidence>
<keyword evidence="6" id="KW-0560">Oxidoreductase</keyword>
<dbReference type="Pfam" id="PF00067">
    <property type="entry name" value="p450"/>
    <property type="match status" value="1"/>
</dbReference>
<dbReference type="CDD" id="cd11042">
    <property type="entry name" value="CYP51-like"/>
    <property type="match status" value="1"/>
</dbReference>
<dbReference type="EMBL" id="JAERTX010000012">
    <property type="protein sequence ID" value="MBM9460882.1"/>
    <property type="molecule type" value="Genomic_DNA"/>
</dbReference>
<protein>
    <submittedName>
        <fullName evidence="7">Cytochrome P450</fullName>
    </submittedName>
</protein>
<keyword evidence="8" id="KW-1185">Reference proteome</keyword>
<evidence type="ECO:0000256" key="5">
    <source>
        <dbReference type="PIRSR" id="PIRSR602403-1"/>
    </source>
</evidence>
<name>A0A938Y800_9ACTN</name>
<dbReference type="PRINTS" id="PR00465">
    <property type="entry name" value="EP450IV"/>
</dbReference>
<dbReference type="PRINTS" id="PR00385">
    <property type="entry name" value="P450"/>
</dbReference>
<evidence type="ECO:0000256" key="4">
    <source>
        <dbReference type="ARBA" id="ARBA00023004"/>
    </source>
</evidence>
<proteinExistence type="inferred from homology"/>
<keyword evidence="3 5" id="KW-0479">Metal-binding</keyword>
<reference evidence="7" key="1">
    <citation type="submission" date="2021-01" db="EMBL/GenBank/DDBJ databases">
        <title>Novel species in genus Nocardioides.</title>
        <authorList>
            <person name="Zhang G."/>
        </authorList>
    </citation>
    <scope>NUCLEOTIDE SEQUENCE</scope>
    <source>
        <strain evidence="7">Zg-536</strain>
    </source>
</reference>
<evidence type="ECO:0000313" key="8">
    <source>
        <dbReference type="Proteomes" id="UP000663791"/>
    </source>
</evidence>
<dbReference type="PANTHER" id="PTHR24304:SF2">
    <property type="entry name" value="24-HYDROXYCHOLESTEROL 7-ALPHA-HYDROXYLASE"/>
    <property type="match status" value="1"/>
</dbReference>
<dbReference type="SUPFAM" id="SSF48264">
    <property type="entry name" value="Cytochrome P450"/>
    <property type="match status" value="1"/>
</dbReference>
<evidence type="ECO:0000256" key="6">
    <source>
        <dbReference type="RuleBase" id="RU000461"/>
    </source>
</evidence>
<dbReference type="InterPro" id="IPR017972">
    <property type="entry name" value="Cyt_P450_CS"/>
</dbReference>
<comment type="similarity">
    <text evidence="1 6">Belongs to the cytochrome P450 family.</text>
</comment>
<dbReference type="RefSeq" id="WP_205292197.1">
    <property type="nucleotide sequence ID" value="NZ_CP074406.1"/>
</dbReference>
<keyword evidence="6" id="KW-0503">Monooxygenase</keyword>
<feature type="binding site" description="axial binding residue" evidence="5">
    <location>
        <position position="414"/>
    </location>
    <ligand>
        <name>heme</name>
        <dbReference type="ChEBI" id="CHEBI:30413"/>
    </ligand>
    <ligandPart>
        <name>Fe</name>
        <dbReference type="ChEBI" id="CHEBI:18248"/>
    </ligandPart>
</feature>
<dbReference type="InterPro" id="IPR002403">
    <property type="entry name" value="Cyt_P450_E_grp-IV"/>
</dbReference>
<dbReference type="PANTHER" id="PTHR24304">
    <property type="entry name" value="CYTOCHROME P450 FAMILY 7"/>
    <property type="match status" value="1"/>
</dbReference>
<dbReference type="GO" id="GO:0005506">
    <property type="term" value="F:iron ion binding"/>
    <property type="evidence" value="ECO:0007669"/>
    <property type="project" value="InterPro"/>
</dbReference>
<gene>
    <name evidence="7" type="ORF">JK386_13340</name>
</gene>
<dbReference type="InterPro" id="IPR001128">
    <property type="entry name" value="Cyt_P450"/>
</dbReference>
<dbReference type="GO" id="GO:0020037">
    <property type="term" value="F:heme binding"/>
    <property type="evidence" value="ECO:0007669"/>
    <property type="project" value="InterPro"/>
</dbReference>